<accession>A0A9Q3YS54</accession>
<organism evidence="1 2">
    <name type="scientific">Alloalcanivorax marinus</name>
    <dbReference type="NCBI Taxonomy" id="1177169"/>
    <lineage>
        <taxon>Bacteria</taxon>
        <taxon>Pseudomonadati</taxon>
        <taxon>Pseudomonadota</taxon>
        <taxon>Gammaproteobacteria</taxon>
        <taxon>Oceanospirillales</taxon>
        <taxon>Alcanivoracaceae</taxon>
        <taxon>Alloalcanivorax</taxon>
    </lineage>
</organism>
<dbReference type="Gene3D" id="3.90.1720.10">
    <property type="entry name" value="endopeptidase domain like (from Nostoc punctiforme)"/>
    <property type="match status" value="1"/>
</dbReference>
<comment type="caution">
    <text evidence="1">The sequence shown here is derived from an EMBL/GenBank/DDBJ whole genome shotgun (WGS) entry which is preliminary data.</text>
</comment>
<reference evidence="1" key="1">
    <citation type="submission" date="2021-10" db="EMBL/GenBank/DDBJ databases">
        <title>The diversity and Nitrogen Metabolism of Culturable Nitrate-Utilizing Bacteria Within the Oxygen Minimum Zone of the Changjiang (Yangtze River)Estuary.</title>
        <authorList>
            <person name="Zhang D."/>
            <person name="Zheng J."/>
            <person name="Liu S."/>
            <person name="He W."/>
        </authorList>
    </citation>
    <scope>NUCLEOTIDE SEQUENCE</scope>
    <source>
        <strain evidence="1">FXH-223</strain>
    </source>
</reference>
<dbReference type="Proteomes" id="UP001108027">
    <property type="component" value="Unassembled WGS sequence"/>
</dbReference>
<evidence type="ECO:0000313" key="1">
    <source>
        <dbReference type="EMBL" id="MCC4309273.1"/>
    </source>
</evidence>
<protein>
    <recommendedName>
        <fullName evidence="3">DUF4123 domain-containing protein</fullName>
    </recommendedName>
</protein>
<dbReference type="RefSeq" id="WP_228234158.1">
    <property type="nucleotide sequence ID" value="NZ_JAJGNA010000014.1"/>
</dbReference>
<proteinExistence type="predicted"/>
<dbReference type="AlphaFoldDB" id="A0A9Q3YS54"/>
<sequence>MHSPRFYQWLCERLQRQPEHGEWPLGDLESQRAQLRPCDVLLVDGESALDRRLKVLTGSRFSRALLYIGRPHEVADPALRALLADYLPCGPDTQLVLDASLERGLWVRDLSNLHGLHLRVCRAQNLSPEECQDALRFAISRLGTGTQHGWSTLLLLWLVPWRTLAARLRRRLLNRWANDLLRAITGTTAGEAFAFIQFPVHPLVKQPEDAAARLLRLQPRLFHAADFDHSPYFDVIKAPYLLQAVPSGFGAVPWKGNAGALVPEQRRQHLSVVD</sequence>
<evidence type="ECO:0000313" key="2">
    <source>
        <dbReference type="Proteomes" id="UP001108027"/>
    </source>
</evidence>
<dbReference type="EMBL" id="JAJGNA010000014">
    <property type="protein sequence ID" value="MCC4309273.1"/>
    <property type="molecule type" value="Genomic_DNA"/>
</dbReference>
<gene>
    <name evidence="1" type="ORF">LL252_11885</name>
</gene>
<keyword evidence="2" id="KW-1185">Reference proteome</keyword>
<name>A0A9Q3YS54_9GAMM</name>
<evidence type="ECO:0008006" key="3">
    <source>
        <dbReference type="Google" id="ProtNLM"/>
    </source>
</evidence>